<dbReference type="RefSeq" id="WP_166848949.1">
    <property type="nucleotide sequence ID" value="NZ_JAAONY010000001.1"/>
</dbReference>
<feature type="binding site" evidence="2">
    <location>
        <position position="78"/>
    </location>
    <ligand>
        <name>Cu cation</name>
        <dbReference type="ChEBI" id="CHEBI:23378"/>
    </ligand>
</feature>
<comment type="caution">
    <text evidence="4">The sequence shown here is derived from an EMBL/GenBank/DDBJ whole genome shotgun (WGS) entry which is preliminary data.</text>
</comment>
<evidence type="ECO:0000256" key="2">
    <source>
        <dbReference type="PIRSR" id="PIRSR603782-1"/>
    </source>
</evidence>
<dbReference type="Pfam" id="PF02630">
    <property type="entry name" value="SCO1-SenC"/>
    <property type="match status" value="1"/>
</dbReference>
<sequence length="201" mass="22622">MNRIFWVLLFLSFGLFLGISLSFIETNHDRRPGIEWLGNPRSITHFQLESEGGTFDKQSLKGQWTIALFGFLHCPDVCPTSLSELARVSERLREMPTKDPVAFVFVSVDPERDSYSEVAQYARFFDANILGVTGSARNLKSFANDLGVQFKVNPGEKNYTVAHSVTFSIVDPNGALSGRFRPGFDLDTLVKDFTNRQADFL</sequence>
<dbReference type="CDD" id="cd02968">
    <property type="entry name" value="SCO"/>
    <property type="match status" value="1"/>
</dbReference>
<organism evidence="4 5">
    <name type="scientific">Pseudoteredinibacter isoporae</name>
    <dbReference type="NCBI Taxonomy" id="570281"/>
    <lineage>
        <taxon>Bacteria</taxon>
        <taxon>Pseudomonadati</taxon>
        <taxon>Pseudomonadota</taxon>
        <taxon>Gammaproteobacteria</taxon>
        <taxon>Cellvibrionales</taxon>
        <taxon>Cellvibrionaceae</taxon>
        <taxon>Pseudoteredinibacter</taxon>
    </lineage>
</organism>
<feature type="binding site" evidence="2">
    <location>
        <position position="74"/>
    </location>
    <ligand>
        <name>Cu cation</name>
        <dbReference type="ChEBI" id="CHEBI:23378"/>
    </ligand>
</feature>
<evidence type="ECO:0000313" key="5">
    <source>
        <dbReference type="Proteomes" id="UP000528457"/>
    </source>
</evidence>
<gene>
    <name evidence="4" type="ORF">HNR48_001550</name>
</gene>
<dbReference type="PANTHER" id="PTHR12151">
    <property type="entry name" value="ELECTRON TRANSPORT PROTIN SCO1/SENC FAMILY MEMBER"/>
    <property type="match status" value="1"/>
</dbReference>
<dbReference type="SUPFAM" id="SSF52833">
    <property type="entry name" value="Thioredoxin-like"/>
    <property type="match status" value="1"/>
</dbReference>
<comment type="similarity">
    <text evidence="1">Belongs to the SCO1/2 family.</text>
</comment>
<feature type="binding site" evidence="2">
    <location>
        <position position="163"/>
    </location>
    <ligand>
        <name>Cu cation</name>
        <dbReference type="ChEBI" id="CHEBI:23378"/>
    </ligand>
</feature>
<evidence type="ECO:0000313" key="4">
    <source>
        <dbReference type="EMBL" id="MBB6521272.1"/>
    </source>
</evidence>
<dbReference type="InterPro" id="IPR003782">
    <property type="entry name" value="SCO1/SenC"/>
</dbReference>
<keyword evidence="3" id="KW-1015">Disulfide bond</keyword>
<evidence type="ECO:0000256" key="1">
    <source>
        <dbReference type="ARBA" id="ARBA00010996"/>
    </source>
</evidence>
<feature type="disulfide bond" description="Redox-active" evidence="3">
    <location>
        <begin position="74"/>
        <end position="78"/>
    </location>
</feature>
<dbReference type="Gene3D" id="3.40.30.10">
    <property type="entry name" value="Glutaredoxin"/>
    <property type="match status" value="1"/>
</dbReference>
<proteinExistence type="inferred from homology"/>
<evidence type="ECO:0000256" key="3">
    <source>
        <dbReference type="PIRSR" id="PIRSR603782-2"/>
    </source>
</evidence>
<dbReference type="InParanoid" id="A0A7X0JSC9"/>
<dbReference type="GO" id="GO:0046872">
    <property type="term" value="F:metal ion binding"/>
    <property type="evidence" value="ECO:0007669"/>
    <property type="project" value="UniProtKB-KW"/>
</dbReference>
<dbReference type="EMBL" id="JACHHT010000001">
    <property type="protein sequence ID" value="MBB6521272.1"/>
    <property type="molecule type" value="Genomic_DNA"/>
</dbReference>
<keyword evidence="2" id="KW-0186">Copper</keyword>
<keyword evidence="2" id="KW-0479">Metal-binding</keyword>
<dbReference type="InterPro" id="IPR036249">
    <property type="entry name" value="Thioredoxin-like_sf"/>
</dbReference>
<name>A0A7X0JSC9_9GAMM</name>
<accession>A0A7X0JSC9</accession>
<reference evidence="4 5" key="1">
    <citation type="submission" date="2020-08" db="EMBL/GenBank/DDBJ databases">
        <title>Genomic Encyclopedia of Type Strains, Phase IV (KMG-IV): sequencing the most valuable type-strain genomes for metagenomic binning, comparative biology and taxonomic classification.</title>
        <authorList>
            <person name="Goeker M."/>
        </authorList>
    </citation>
    <scope>NUCLEOTIDE SEQUENCE [LARGE SCALE GENOMIC DNA]</scope>
    <source>
        <strain evidence="4 5">DSM 22368</strain>
    </source>
</reference>
<protein>
    <submittedName>
        <fullName evidence="4">Protein SCO1/2</fullName>
    </submittedName>
</protein>
<keyword evidence="5" id="KW-1185">Reference proteome</keyword>
<dbReference type="AlphaFoldDB" id="A0A7X0JSC9"/>
<dbReference type="Proteomes" id="UP000528457">
    <property type="component" value="Unassembled WGS sequence"/>
</dbReference>
<dbReference type="PANTHER" id="PTHR12151:SF25">
    <property type="entry name" value="LINALOOL DEHYDRATASE_ISOMERASE DOMAIN-CONTAINING PROTEIN"/>
    <property type="match status" value="1"/>
</dbReference>